<evidence type="ECO:0000313" key="1">
    <source>
        <dbReference type="EMBL" id="NEV65170.1"/>
    </source>
</evidence>
<dbReference type="SUPFAM" id="SSF143100">
    <property type="entry name" value="TTHA1013/TTHA0281-like"/>
    <property type="match status" value="1"/>
</dbReference>
<dbReference type="Proteomes" id="UP000483379">
    <property type="component" value="Unassembled WGS sequence"/>
</dbReference>
<keyword evidence="2" id="KW-1185">Reference proteome</keyword>
<organism evidence="1 2">
    <name type="scientific">Thiorhodococcus minor</name>
    <dbReference type="NCBI Taxonomy" id="57489"/>
    <lineage>
        <taxon>Bacteria</taxon>
        <taxon>Pseudomonadati</taxon>
        <taxon>Pseudomonadota</taxon>
        <taxon>Gammaproteobacteria</taxon>
        <taxon>Chromatiales</taxon>
        <taxon>Chromatiaceae</taxon>
        <taxon>Thiorhodococcus</taxon>
    </lineage>
</organism>
<gene>
    <name evidence="1" type="ORF">G3446_25590</name>
</gene>
<dbReference type="Pfam" id="PF21748">
    <property type="entry name" value="UPF0150"/>
    <property type="match status" value="1"/>
</dbReference>
<sequence>MLTEYIEEALKRARYEIIEDPDDSFYGEIPDLPGVWASGPTLEDCRRELKETVESWILLSVKRSLPIPKLGDAEITEIGAEAA</sequence>
<dbReference type="RefSeq" id="WP_164456497.1">
    <property type="nucleotide sequence ID" value="NZ_JAAIJQ010000164.1"/>
</dbReference>
<dbReference type="InterPro" id="IPR035069">
    <property type="entry name" value="TTHA1013/TTHA0281-like"/>
</dbReference>
<dbReference type="InterPro" id="IPR049389">
    <property type="entry name" value="TTHA0281-like"/>
</dbReference>
<protein>
    <submittedName>
        <fullName evidence="1">Type II toxin-antitoxin system HicB family antitoxin</fullName>
    </submittedName>
</protein>
<accession>A0A6M0K608</accession>
<name>A0A6M0K608_9GAMM</name>
<dbReference type="EMBL" id="JAAIJQ010000164">
    <property type="protein sequence ID" value="NEV65170.1"/>
    <property type="molecule type" value="Genomic_DNA"/>
</dbReference>
<dbReference type="AlphaFoldDB" id="A0A6M0K608"/>
<reference evidence="1 2" key="1">
    <citation type="submission" date="2020-02" db="EMBL/GenBank/DDBJ databases">
        <title>Genome sequences of Thiorhodococcus mannitoliphagus and Thiorhodococcus minor, purple sulfur photosynthetic bacteria in the gammaproteobacterial family, Chromatiaceae.</title>
        <authorList>
            <person name="Aviles F.A."/>
            <person name="Meyer T.E."/>
            <person name="Kyndt J.A."/>
        </authorList>
    </citation>
    <scope>NUCLEOTIDE SEQUENCE [LARGE SCALE GENOMIC DNA]</scope>
    <source>
        <strain evidence="1 2">DSM 11518</strain>
    </source>
</reference>
<evidence type="ECO:0000313" key="2">
    <source>
        <dbReference type="Proteomes" id="UP000483379"/>
    </source>
</evidence>
<comment type="caution">
    <text evidence="1">The sequence shown here is derived from an EMBL/GenBank/DDBJ whole genome shotgun (WGS) entry which is preliminary data.</text>
</comment>
<dbReference type="Gene3D" id="3.30.160.250">
    <property type="match status" value="1"/>
</dbReference>
<proteinExistence type="predicted"/>